<keyword evidence="7" id="KW-0067">ATP-binding</keyword>
<keyword evidence="5" id="KW-0547">Nucleotide-binding</keyword>
<dbReference type="GO" id="GO:0004340">
    <property type="term" value="F:glucokinase activity"/>
    <property type="evidence" value="ECO:0007669"/>
    <property type="project" value="UniProtKB-EC"/>
</dbReference>
<dbReference type="SUPFAM" id="SSF53067">
    <property type="entry name" value="Actin-like ATPase domain"/>
    <property type="match status" value="1"/>
</dbReference>
<dbReference type="InterPro" id="IPR000600">
    <property type="entry name" value="ROK"/>
</dbReference>
<evidence type="ECO:0000256" key="2">
    <source>
        <dbReference type="ARBA" id="ARBA00012323"/>
    </source>
</evidence>
<dbReference type="InterPro" id="IPR004654">
    <property type="entry name" value="ROK_glcA"/>
</dbReference>
<evidence type="ECO:0000256" key="7">
    <source>
        <dbReference type="ARBA" id="ARBA00022840"/>
    </source>
</evidence>
<comment type="similarity">
    <text evidence="1">Belongs to the ROK (NagC/XylR) family.</text>
</comment>
<dbReference type="EMBL" id="SLXA01000002">
    <property type="protein sequence ID" value="TCO85995.1"/>
    <property type="molecule type" value="Genomic_DNA"/>
</dbReference>
<evidence type="ECO:0000256" key="3">
    <source>
        <dbReference type="ARBA" id="ARBA00014701"/>
    </source>
</evidence>
<dbReference type="PROSITE" id="PS01125">
    <property type="entry name" value="ROK"/>
    <property type="match status" value="1"/>
</dbReference>
<keyword evidence="4" id="KW-0808">Transferase</keyword>
<protein>
    <recommendedName>
        <fullName evidence="3">Glucokinase</fullName>
        <ecNumber evidence="2">2.7.1.2</ecNumber>
    </recommendedName>
    <alternativeName>
        <fullName evidence="8">Glucose kinase</fullName>
    </alternativeName>
</protein>
<evidence type="ECO:0000256" key="1">
    <source>
        <dbReference type="ARBA" id="ARBA00006479"/>
    </source>
</evidence>
<sequence>MKKWTIGVDVGGTEIKFGLFGDSLKEKWFIPTNVSEHGSHILPEIAETIVDKCRIFGVDITNLAGVGMGLPGPVPDGNMVRGCVNLGWSNVAAARELSELLAGAFSCQPEDIPVRAANDANVAALGEMWLGGGKSCKSLIMVTLGTGVGGGVVIDGRIYNGASGCAGEIGHIICVDEKDITGNCSCGNRGCLEQIASATGIVKYARHYLDETDIPSVLRELLREKGNISTKDVFDAGKNGDEAAEQIIDTVTKYLGRALAGISAVINPECILIGGGVSAAGEYLREKVAHHFREQAFSELKNTPVRLAVLGNEAGIFGAAYMMISERMREDSIL</sequence>
<dbReference type="EC" id="2.7.1.2" evidence="2"/>
<dbReference type="NCBIfam" id="TIGR00744">
    <property type="entry name" value="ROK_glcA_fam"/>
    <property type="match status" value="1"/>
</dbReference>
<name>A0A4R2LKB4_9FIRM</name>
<keyword evidence="10" id="KW-1185">Reference proteome</keyword>
<evidence type="ECO:0000256" key="8">
    <source>
        <dbReference type="ARBA" id="ARBA00032386"/>
    </source>
</evidence>
<dbReference type="AlphaFoldDB" id="A0A4R2LKB4"/>
<dbReference type="PANTHER" id="PTHR18964">
    <property type="entry name" value="ROK (REPRESSOR, ORF, KINASE) FAMILY"/>
    <property type="match status" value="1"/>
</dbReference>
<organism evidence="9 10">
    <name type="scientific">Frisingicoccus caecimuris</name>
    <dbReference type="NCBI Taxonomy" id="1796636"/>
    <lineage>
        <taxon>Bacteria</taxon>
        <taxon>Bacillati</taxon>
        <taxon>Bacillota</taxon>
        <taxon>Clostridia</taxon>
        <taxon>Lachnospirales</taxon>
        <taxon>Lachnospiraceae</taxon>
        <taxon>Frisingicoccus</taxon>
    </lineage>
</organism>
<dbReference type="Gene3D" id="3.30.420.40">
    <property type="match status" value="2"/>
</dbReference>
<dbReference type="InterPro" id="IPR049874">
    <property type="entry name" value="ROK_cs"/>
</dbReference>
<evidence type="ECO:0000256" key="6">
    <source>
        <dbReference type="ARBA" id="ARBA00022777"/>
    </source>
</evidence>
<gene>
    <name evidence="9" type="ORF">EV212_102313</name>
</gene>
<dbReference type="PANTHER" id="PTHR18964:SF149">
    <property type="entry name" value="BIFUNCTIONAL UDP-N-ACETYLGLUCOSAMINE 2-EPIMERASE_N-ACETYLMANNOSAMINE KINASE"/>
    <property type="match status" value="1"/>
</dbReference>
<keyword evidence="6 9" id="KW-0418">Kinase</keyword>
<evidence type="ECO:0000313" key="10">
    <source>
        <dbReference type="Proteomes" id="UP000295711"/>
    </source>
</evidence>
<dbReference type="GO" id="GO:0006096">
    <property type="term" value="P:glycolytic process"/>
    <property type="evidence" value="ECO:0007669"/>
    <property type="project" value="InterPro"/>
</dbReference>
<dbReference type="GO" id="GO:0005737">
    <property type="term" value="C:cytoplasm"/>
    <property type="evidence" value="ECO:0007669"/>
    <property type="project" value="InterPro"/>
</dbReference>
<comment type="caution">
    <text evidence="9">The sequence shown here is derived from an EMBL/GenBank/DDBJ whole genome shotgun (WGS) entry which is preliminary data.</text>
</comment>
<evidence type="ECO:0000256" key="5">
    <source>
        <dbReference type="ARBA" id="ARBA00022741"/>
    </source>
</evidence>
<dbReference type="Proteomes" id="UP000295711">
    <property type="component" value="Unassembled WGS sequence"/>
</dbReference>
<dbReference type="GO" id="GO:0005524">
    <property type="term" value="F:ATP binding"/>
    <property type="evidence" value="ECO:0007669"/>
    <property type="project" value="UniProtKB-KW"/>
</dbReference>
<dbReference type="InterPro" id="IPR043129">
    <property type="entry name" value="ATPase_NBD"/>
</dbReference>
<dbReference type="Pfam" id="PF00480">
    <property type="entry name" value="ROK"/>
    <property type="match status" value="1"/>
</dbReference>
<reference evidence="9 10" key="1">
    <citation type="submission" date="2019-03" db="EMBL/GenBank/DDBJ databases">
        <title>Genomic Encyclopedia of Type Strains, Phase IV (KMG-IV): sequencing the most valuable type-strain genomes for metagenomic binning, comparative biology and taxonomic classification.</title>
        <authorList>
            <person name="Goeker M."/>
        </authorList>
    </citation>
    <scope>NUCLEOTIDE SEQUENCE [LARGE SCALE GENOMIC DNA]</scope>
    <source>
        <strain evidence="9 10">DSM 28559</strain>
    </source>
</reference>
<dbReference type="RefSeq" id="WP_132089098.1">
    <property type="nucleotide sequence ID" value="NZ_JANKAQ010000001.1"/>
</dbReference>
<dbReference type="OrthoDB" id="9810372at2"/>
<accession>A0A4R2LKB4</accession>
<proteinExistence type="inferred from homology"/>
<evidence type="ECO:0000313" key="9">
    <source>
        <dbReference type="EMBL" id="TCO85995.1"/>
    </source>
</evidence>
<evidence type="ECO:0000256" key="4">
    <source>
        <dbReference type="ARBA" id="ARBA00022679"/>
    </source>
</evidence>